<dbReference type="PANTHER" id="PTHR43685:SF11">
    <property type="entry name" value="GLYCOSYLTRANSFERASE TAGX-RELATED"/>
    <property type="match status" value="1"/>
</dbReference>
<dbReference type="Pfam" id="PF00535">
    <property type="entry name" value="Glycos_transf_2"/>
    <property type="match status" value="1"/>
</dbReference>
<dbReference type="InterPro" id="IPR001173">
    <property type="entry name" value="Glyco_trans_2-like"/>
</dbReference>
<dbReference type="OrthoDB" id="597270at2"/>
<evidence type="ECO:0000313" key="2">
    <source>
        <dbReference type="EMBL" id="SDC82918.1"/>
    </source>
</evidence>
<dbReference type="Gene3D" id="3.90.550.10">
    <property type="entry name" value="Spore Coat Polysaccharide Biosynthesis Protein SpsA, Chain A"/>
    <property type="match status" value="1"/>
</dbReference>
<keyword evidence="3" id="KW-1185">Reference proteome</keyword>
<feature type="domain" description="Glycosyltransferase 2-like" evidence="1">
    <location>
        <begin position="7"/>
        <end position="169"/>
    </location>
</feature>
<dbReference type="CDD" id="cd00761">
    <property type="entry name" value="Glyco_tranf_GTA_type"/>
    <property type="match status" value="1"/>
</dbReference>
<dbReference type="STRING" id="686796.SAMN04488104_100719"/>
<proteinExistence type="predicted"/>
<accession>A0A1G6PSA6</accession>
<dbReference type="GO" id="GO:0016740">
    <property type="term" value="F:transferase activity"/>
    <property type="evidence" value="ECO:0007669"/>
    <property type="project" value="UniProtKB-KW"/>
</dbReference>
<evidence type="ECO:0000259" key="1">
    <source>
        <dbReference type="Pfam" id="PF00535"/>
    </source>
</evidence>
<organism evidence="2 3">
    <name type="scientific">Algoriphagus faecimaris</name>
    <dbReference type="NCBI Taxonomy" id="686796"/>
    <lineage>
        <taxon>Bacteria</taxon>
        <taxon>Pseudomonadati</taxon>
        <taxon>Bacteroidota</taxon>
        <taxon>Cytophagia</taxon>
        <taxon>Cytophagales</taxon>
        <taxon>Cyclobacteriaceae</taxon>
        <taxon>Algoriphagus</taxon>
    </lineage>
</organism>
<dbReference type="AlphaFoldDB" id="A0A1G6PSA6"/>
<gene>
    <name evidence="2" type="ORF">SAMN04488104_100719</name>
</gene>
<name>A0A1G6PSA6_9BACT</name>
<dbReference type="InterPro" id="IPR050834">
    <property type="entry name" value="Glycosyltransf_2"/>
</dbReference>
<keyword evidence="2" id="KW-0808">Transferase</keyword>
<dbReference type="SUPFAM" id="SSF53448">
    <property type="entry name" value="Nucleotide-diphospho-sugar transferases"/>
    <property type="match status" value="1"/>
</dbReference>
<evidence type="ECO:0000313" key="3">
    <source>
        <dbReference type="Proteomes" id="UP000199060"/>
    </source>
</evidence>
<dbReference type="EMBL" id="FNAC01000007">
    <property type="protein sequence ID" value="SDC82918.1"/>
    <property type="molecule type" value="Genomic_DNA"/>
</dbReference>
<dbReference type="RefSeq" id="WP_087938322.1">
    <property type="nucleotide sequence ID" value="NZ_FNAC01000007.1"/>
</dbReference>
<dbReference type="Proteomes" id="UP000199060">
    <property type="component" value="Unassembled WGS sequence"/>
</dbReference>
<dbReference type="InterPro" id="IPR029044">
    <property type="entry name" value="Nucleotide-diphossugar_trans"/>
</dbReference>
<sequence length="309" mass="36366">MHNSLVSILIPNYNKAPYLRETLDSVLQQTYTHWECIIVDDHSTDDSGRILEEYAGLDSRFKIYKRPENRKKGGNAARNYAYEISQGEFINWLDSDDVINKEFFADKISTFEKHPNLDYVLSNIYKFQSSISEKIPIYDSNDDKKFFVNFGGTNNIFQTPMALYKKSFLNTFDYLFDEEIIAVQDMEFHVRVLLKSLNYRINLKSIVFWRINEGSKTTSFINNSYSEKYKKSYPAFKKIFLSIHSKNKIDKKAELFFQNVFNDMLLNLPFGSSIFWDLYFFAAKHRLLKGQFQGLKIFGIRILKSVKLI</sequence>
<reference evidence="3" key="1">
    <citation type="submission" date="2016-10" db="EMBL/GenBank/DDBJ databases">
        <authorList>
            <person name="Varghese N."/>
            <person name="Submissions S."/>
        </authorList>
    </citation>
    <scope>NUCLEOTIDE SEQUENCE [LARGE SCALE GENOMIC DNA]</scope>
    <source>
        <strain evidence="3">DSM 23095</strain>
    </source>
</reference>
<protein>
    <submittedName>
        <fullName evidence="2">Glycosyltransferase involved in cell wall bisynthesis</fullName>
    </submittedName>
</protein>
<dbReference type="PANTHER" id="PTHR43685">
    <property type="entry name" value="GLYCOSYLTRANSFERASE"/>
    <property type="match status" value="1"/>
</dbReference>